<comment type="caution">
    <text evidence="2">The sequence shown here is derived from an EMBL/GenBank/DDBJ whole genome shotgun (WGS) entry which is preliminary data.</text>
</comment>
<evidence type="ECO:0000256" key="1">
    <source>
        <dbReference type="SAM" id="Phobius"/>
    </source>
</evidence>
<evidence type="ECO:0000313" key="2">
    <source>
        <dbReference type="EMBL" id="GAI07928.1"/>
    </source>
</evidence>
<keyword evidence="1" id="KW-0472">Membrane</keyword>
<sequence length="188" mass="21758">SVTSWLFPLLVALAIVATVQYFLGRRKNLILMREYANVIEHALKPIDKTYTWVGGYIGFKAEYKVKQEVVKTVKATLHLKPRLSLFYYPIAKLTMRHDKLYVVMETSKDIAGEAHLIQKGMYRMIPPGIEHVEKFHKKDVKLGDRDFEMLYQDGKGERHLLPWAQSLKVDFKGIKHLSFTSSTNVIYA</sequence>
<dbReference type="EMBL" id="BARV01012785">
    <property type="protein sequence ID" value="GAI07928.1"/>
    <property type="molecule type" value="Genomic_DNA"/>
</dbReference>
<organism evidence="2">
    <name type="scientific">marine sediment metagenome</name>
    <dbReference type="NCBI Taxonomy" id="412755"/>
    <lineage>
        <taxon>unclassified sequences</taxon>
        <taxon>metagenomes</taxon>
        <taxon>ecological metagenomes</taxon>
    </lineage>
</organism>
<protein>
    <submittedName>
        <fullName evidence="2">Uncharacterized protein</fullName>
    </submittedName>
</protein>
<dbReference type="AlphaFoldDB" id="X1KMN1"/>
<name>X1KMN1_9ZZZZ</name>
<feature type="transmembrane region" description="Helical" evidence="1">
    <location>
        <begin position="6"/>
        <end position="23"/>
    </location>
</feature>
<gene>
    <name evidence="2" type="ORF">S06H3_23497</name>
</gene>
<reference evidence="2" key="1">
    <citation type="journal article" date="2014" name="Front. Microbiol.">
        <title>High frequency of phylogenetically diverse reductive dehalogenase-homologous genes in deep subseafloor sedimentary metagenomes.</title>
        <authorList>
            <person name="Kawai M."/>
            <person name="Futagami T."/>
            <person name="Toyoda A."/>
            <person name="Takaki Y."/>
            <person name="Nishi S."/>
            <person name="Hori S."/>
            <person name="Arai W."/>
            <person name="Tsubouchi T."/>
            <person name="Morono Y."/>
            <person name="Uchiyama I."/>
            <person name="Ito T."/>
            <person name="Fujiyama A."/>
            <person name="Inagaki F."/>
            <person name="Takami H."/>
        </authorList>
    </citation>
    <scope>NUCLEOTIDE SEQUENCE</scope>
    <source>
        <strain evidence="2">Expedition CK06-06</strain>
    </source>
</reference>
<proteinExistence type="predicted"/>
<feature type="non-terminal residue" evidence="2">
    <location>
        <position position="188"/>
    </location>
</feature>
<feature type="non-terminal residue" evidence="2">
    <location>
        <position position="1"/>
    </location>
</feature>
<keyword evidence="1" id="KW-0812">Transmembrane</keyword>
<keyword evidence="1" id="KW-1133">Transmembrane helix</keyword>
<accession>X1KMN1</accession>